<dbReference type="EMBL" id="JAQQWL010000009">
    <property type="protein sequence ID" value="KAK8058469.1"/>
    <property type="molecule type" value="Genomic_DNA"/>
</dbReference>
<evidence type="ECO:0000313" key="3">
    <source>
        <dbReference type="Proteomes" id="UP001480595"/>
    </source>
</evidence>
<feature type="compositionally biased region" description="Pro residues" evidence="1">
    <location>
        <begin position="168"/>
        <end position="177"/>
    </location>
</feature>
<sequence length="177" mass="20422">MAALSLRTKRGAYFSSIQCLSFAERDKADKVDWQEVYRCEFLKTWKRGDRRSLPILPHPKYRLLPEEERWQLMAPHWDRTKRLSDTPPPPEKSIYLHDPWWPLDCMLGFAHRITSPHGKDSALSETTTATCRKPVLASQPNGVERNSTQKRQRADAIYSLPSERPGLLPDPPFPGLS</sequence>
<accession>A0ABR1UHT3</accession>
<reference evidence="2 3" key="1">
    <citation type="submission" date="2023-01" db="EMBL/GenBank/DDBJ databases">
        <title>Analysis of 21 Apiospora genomes using comparative genomics revels a genus with tremendous synthesis potential of carbohydrate active enzymes and secondary metabolites.</title>
        <authorList>
            <person name="Sorensen T."/>
        </authorList>
    </citation>
    <scope>NUCLEOTIDE SEQUENCE [LARGE SCALE GENOMIC DNA]</scope>
    <source>
        <strain evidence="2 3">CBS 135458</strain>
    </source>
</reference>
<feature type="region of interest" description="Disordered" evidence="1">
    <location>
        <begin position="133"/>
        <end position="177"/>
    </location>
</feature>
<name>A0ABR1UHT3_9PEZI</name>
<dbReference type="Proteomes" id="UP001480595">
    <property type="component" value="Unassembled WGS sequence"/>
</dbReference>
<proteinExistence type="predicted"/>
<evidence type="ECO:0000256" key="1">
    <source>
        <dbReference type="SAM" id="MobiDB-lite"/>
    </source>
</evidence>
<gene>
    <name evidence="2" type="ORF">PG994_008917</name>
</gene>
<organism evidence="2 3">
    <name type="scientific">Apiospora phragmitis</name>
    <dbReference type="NCBI Taxonomy" id="2905665"/>
    <lineage>
        <taxon>Eukaryota</taxon>
        <taxon>Fungi</taxon>
        <taxon>Dikarya</taxon>
        <taxon>Ascomycota</taxon>
        <taxon>Pezizomycotina</taxon>
        <taxon>Sordariomycetes</taxon>
        <taxon>Xylariomycetidae</taxon>
        <taxon>Amphisphaeriales</taxon>
        <taxon>Apiosporaceae</taxon>
        <taxon>Apiospora</taxon>
    </lineage>
</organism>
<protein>
    <submittedName>
        <fullName evidence="2">Uncharacterized protein</fullName>
    </submittedName>
</protein>
<keyword evidence="3" id="KW-1185">Reference proteome</keyword>
<evidence type="ECO:0000313" key="2">
    <source>
        <dbReference type="EMBL" id="KAK8058469.1"/>
    </source>
</evidence>
<dbReference type="GeneID" id="92093389"/>
<comment type="caution">
    <text evidence="2">The sequence shown here is derived from an EMBL/GenBank/DDBJ whole genome shotgun (WGS) entry which is preliminary data.</text>
</comment>
<dbReference type="RefSeq" id="XP_066713915.1">
    <property type="nucleotide sequence ID" value="XM_066860326.1"/>
</dbReference>